<dbReference type="InParanoid" id="A0A2U3N068"/>
<organism evidence="2 3">
    <name type="scientific">Acinetobacter stercoris</name>
    <dbReference type="NCBI Taxonomy" id="2126983"/>
    <lineage>
        <taxon>Bacteria</taxon>
        <taxon>Pseudomonadati</taxon>
        <taxon>Pseudomonadota</taxon>
        <taxon>Gammaproteobacteria</taxon>
        <taxon>Moraxellales</taxon>
        <taxon>Moraxellaceae</taxon>
        <taxon>Acinetobacter</taxon>
    </lineage>
</organism>
<evidence type="ECO:0000256" key="1">
    <source>
        <dbReference type="SAM" id="Coils"/>
    </source>
</evidence>
<keyword evidence="3" id="KW-1185">Reference proteome</keyword>
<name>A0A2U3N068_9GAMM</name>
<dbReference type="RefSeq" id="WP_121974528.1">
    <property type="nucleotide sequence ID" value="NZ_OOGT01000103.1"/>
</dbReference>
<evidence type="ECO:0000313" key="3">
    <source>
        <dbReference type="Proteomes" id="UP000245974"/>
    </source>
</evidence>
<dbReference type="AlphaFoldDB" id="A0A2U3N068"/>
<evidence type="ECO:0000313" key="2">
    <source>
        <dbReference type="EMBL" id="SPL71080.1"/>
    </source>
</evidence>
<reference evidence="3" key="1">
    <citation type="submission" date="2018-03" db="EMBL/GenBank/DDBJ databases">
        <authorList>
            <person name="Blom J."/>
        </authorList>
    </citation>
    <scope>NUCLEOTIDE SEQUENCE [LARGE SCALE GENOMIC DNA]</scope>
    <source>
        <strain evidence="3">KPC-SM-21</strain>
    </source>
</reference>
<gene>
    <name evidence="2" type="ORF">KPC_2258</name>
</gene>
<proteinExistence type="predicted"/>
<feature type="coiled-coil region" evidence="1">
    <location>
        <begin position="158"/>
        <end position="192"/>
    </location>
</feature>
<dbReference type="Proteomes" id="UP000245974">
    <property type="component" value="Unassembled WGS sequence"/>
</dbReference>
<dbReference type="EMBL" id="OOGT01000103">
    <property type="protein sequence ID" value="SPL71080.1"/>
    <property type="molecule type" value="Genomic_DNA"/>
</dbReference>
<accession>A0A2U3N068</accession>
<sequence length="256" mass="29449">MLPNTIDEAIQAIGKNCTKQKIADLIISGELEACFYFEGVIGVVKEFIPIVHSTMTPTELKTELLHTQINPDWLKIPKDMTGLYDFLYQKQEILKIKSVTGKCPTLDESRTFDFVLLDEIIEYYELSQEISDPKILSYSLTLDELHISAESLKKYIEHQQTEDINIALLNEIETLKKQIATLNADLVKGKSKKTYNQLIYALLNYAKLDISHPYSIYHLLAKHCDEQKEVIPIPTNEVFADYVQKAVYEFNNRDPK</sequence>
<protein>
    <submittedName>
        <fullName evidence="2">Uncharacterized protein</fullName>
    </submittedName>
</protein>
<keyword evidence="1" id="KW-0175">Coiled coil</keyword>